<dbReference type="SUPFAM" id="SSF52954">
    <property type="entry name" value="Class II aaRS ABD-related"/>
    <property type="match status" value="1"/>
</dbReference>
<dbReference type="Gene3D" id="3.30.930.10">
    <property type="entry name" value="Bira Bifunctional Protein, Domain 2"/>
    <property type="match status" value="1"/>
</dbReference>
<dbReference type="CDD" id="cd00773">
    <property type="entry name" value="HisRS-like_core"/>
    <property type="match status" value="1"/>
</dbReference>
<dbReference type="PROSITE" id="PS50862">
    <property type="entry name" value="AA_TRNA_LIGASE_II"/>
    <property type="match status" value="1"/>
</dbReference>
<evidence type="ECO:0000259" key="11">
    <source>
        <dbReference type="PROSITE" id="PS50862"/>
    </source>
</evidence>
<dbReference type="GO" id="GO:0006427">
    <property type="term" value="P:histidyl-tRNA aminoacylation"/>
    <property type="evidence" value="ECO:0007669"/>
    <property type="project" value="UniProtKB-UniRule"/>
</dbReference>
<feature type="binding site" evidence="10">
    <location>
        <position position="127"/>
    </location>
    <ligand>
        <name>L-histidine</name>
        <dbReference type="ChEBI" id="CHEBI:57595"/>
    </ligand>
</feature>
<dbReference type="EMBL" id="JACYFG010000035">
    <property type="protein sequence ID" value="MBD5780180.1"/>
    <property type="molecule type" value="Genomic_DNA"/>
</dbReference>
<dbReference type="InterPro" id="IPR033656">
    <property type="entry name" value="HisRS_anticodon"/>
</dbReference>
<accession>A0A927II63</accession>
<evidence type="ECO:0000256" key="4">
    <source>
        <dbReference type="ARBA" id="ARBA00022741"/>
    </source>
</evidence>
<dbReference type="NCBIfam" id="TIGR00442">
    <property type="entry name" value="hisS"/>
    <property type="match status" value="1"/>
</dbReference>
<comment type="caution">
    <text evidence="12">The sequence shown here is derived from an EMBL/GenBank/DDBJ whole genome shotgun (WGS) entry which is preliminary data.</text>
</comment>
<sequence>MATFNSLPGFREFYPEDYAQRKHIFQVWRQVARRFAFQEFDGPILESLELFTTKSGPEIESQLFCFEDKGGRQVSLRPELTPSLARMVAARANGLKRPIKWFSIGDNFRYERMQKGRLRCFTQLNVDLLGEQGPSAEVELIGLLVQTLVGFGLTKDDFYVRLSDRNLWMLYLAALGYEGEAIGSILGVVDKWERLPEEKLIAQLQEVAGDKAAELKAAVDAFLRLDSVEAIRERFAGLQADESAKQELSERLADWQVVLDGLSAMGFGGFVKIDLSIVRGLAYYTGFVFEAFDKKGEFRALAGGGRYDALVKKMGGPDMPAVGFGMGDVVLGELLKARGKMPEFVDTIDFFAVTGGDAEKLAALSDVALLRQAGYSVEYQLKSQAFGKQLKAAASSGARFSLIYGSEELEKGVVKLRNLADRSEQDVPRGQLLEAVRELF</sequence>
<dbReference type="Pfam" id="PF13393">
    <property type="entry name" value="tRNA-synt_His"/>
    <property type="match status" value="1"/>
</dbReference>
<dbReference type="RefSeq" id="WP_191617294.1">
    <property type="nucleotide sequence ID" value="NZ_JACYFG010000035.1"/>
</dbReference>
<dbReference type="PANTHER" id="PTHR43707">
    <property type="entry name" value="HISTIDYL-TRNA SYNTHETASE"/>
    <property type="match status" value="1"/>
</dbReference>
<proteinExistence type="inferred from homology"/>
<feature type="binding site" evidence="10">
    <location>
        <position position="279"/>
    </location>
    <ligand>
        <name>L-histidine</name>
        <dbReference type="ChEBI" id="CHEBI:57595"/>
    </ligand>
</feature>
<gene>
    <name evidence="9" type="primary">hisS</name>
    <name evidence="12" type="ORF">IEN85_11815</name>
</gene>
<dbReference type="InterPro" id="IPR041715">
    <property type="entry name" value="HisRS-like_core"/>
</dbReference>
<evidence type="ECO:0000256" key="7">
    <source>
        <dbReference type="ARBA" id="ARBA00023146"/>
    </source>
</evidence>
<dbReference type="PIRSF" id="PIRSF001549">
    <property type="entry name" value="His-tRNA_synth"/>
    <property type="match status" value="1"/>
</dbReference>
<reference evidence="12" key="1">
    <citation type="submission" date="2020-09" db="EMBL/GenBank/DDBJ databases">
        <title>Pelagicoccus enzymogenes sp. nov. with an EPS production, isolated from marine sediment.</title>
        <authorList>
            <person name="Feng X."/>
        </authorList>
    </citation>
    <scope>NUCLEOTIDE SEQUENCE</scope>
    <source>
        <strain evidence="12">NFK12</strain>
    </source>
</reference>
<evidence type="ECO:0000313" key="13">
    <source>
        <dbReference type="Proteomes" id="UP000622317"/>
    </source>
</evidence>
<evidence type="ECO:0000256" key="6">
    <source>
        <dbReference type="ARBA" id="ARBA00022917"/>
    </source>
</evidence>
<feature type="binding site" evidence="10">
    <location>
        <position position="123"/>
    </location>
    <ligand>
        <name>L-histidine</name>
        <dbReference type="ChEBI" id="CHEBI:57595"/>
    </ligand>
</feature>
<dbReference type="Proteomes" id="UP000622317">
    <property type="component" value="Unassembled WGS sequence"/>
</dbReference>
<evidence type="ECO:0000256" key="1">
    <source>
        <dbReference type="ARBA" id="ARBA00008226"/>
    </source>
</evidence>
<keyword evidence="4 9" id="KW-0547">Nucleotide-binding</keyword>
<dbReference type="Gene3D" id="3.40.50.800">
    <property type="entry name" value="Anticodon-binding domain"/>
    <property type="match status" value="1"/>
</dbReference>
<feature type="binding site" evidence="10">
    <location>
        <position position="109"/>
    </location>
    <ligand>
        <name>L-histidine</name>
        <dbReference type="ChEBI" id="CHEBI:57595"/>
    </ligand>
</feature>
<keyword evidence="7 9" id="KW-0030">Aminoacyl-tRNA synthetase</keyword>
<protein>
    <recommendedName>
        <fullName evidence="9">Histidine--tRNA ligase</fullName>
        <ecNumber evidence="9">6.1.1.21</ecNumber>
    </recommendedName>
    <alternativeName>
        <fullName evidence="9">Histidyl-tRNA synthetase</fullName>
        <shortName evidence="9">HisRS</shortName>
    </alternativeName>
</protein>
<dbReference type="InterPro" id="IPR006195">
    <property type="entry name" value="aa-tRNA-synth_II"/>
</dbReference>
<keyword evidence="3 9" id="KW-0436">Ligase</keyword>
<feature type="binding site" evidence="10">
    <location>
        <begin position="283"/>
        <end position="284"/>
    </location>
    <ligand>
        <name>L-histidine</name>
        <dbReference type="ChEBI" id="CHEBI:57595"/>
    </ligand>
</feature>
<evidence type="ECO:0000256" key="10">
    <source>
        <dbReference type="PIRSR" id="PIRSR001549-1"/>
    </source>
</evidence>
<comment type="subunit">
    <text evidence="2 9">Homodimer.</text>
</comment>
<evidence type="ECO:0000256" key="3">
    <source>
        <dbReference type="ARBA" id="ARBA00022598"/>
    </source>
</evidence>
<evidence type="ECO:0000256" key="8">
    <source>
        <dbReference type="ARBA" id="ARBA00047639"/>
    </source>
</evidence>
<dbReference type="GO" id="GO:0005524">
    <property type="term" value="F:ATP binding"/>
    <property type="evidence" value="ECO:0007669"/>
    <property type="project" value="UniProtKB-UniRule"/>
</dbReference>
<dbReference type="AlphaFoldDB" id="A0A927II63"/>
<dbReference type="InterPro" id="IPR004154">
    <property type="entry name" value="Anticodon-bd"/>
</dbReference>
<evidence type="ECO:0000256" key="2">
    <source>
        <dbReference type="ARBA" id="ARBA00011738"/>
    </source>
</evidence>
<keyword evidence="6 9" id="KW-0648">Protein biosynthesis</keyword>
<dbReference type="GO" id="GO:0005737">
    <property type="term" value="C:cytoplasm"/>
    <property type="evidence" value="ECO:0007669"/>
    <property type="project" value="UniProtKB-SubCell"/>
</dbReference>
<dbReference type="EC" id="6.1.1.21" evidence="9"/>
<evidence type="ECO:0000256" key="9">
    <source>
        <dbReference type="HAMAP-Rule" id="MF_00127"/>
    </source>
</evidence>
<comment type="similarity">
    <text evidence="1 9">Belongs to the class-II aminoacyl-tRNA synthetase family.</text>
</comment>
<feature type="domain" description="Aminoacyl-transfer RNA synthetases class-II family profile" evidence="11">
    <location>
        <begin position="1"/>
        <end position="342"/>
    </location>
</feature>
<comment type="catalytic activity">
    <reaction evidence="8 9">
        <text>tRNA(His) + L-histidine + ATP = L-histidyl-tRNA(His) + AMP + diphosphate + H(+)</text>
        <dbReference type="Rhea" id="RHEA:17313"/>
        <dbReference type="Rhea" id="RHEA-COMP:9665"/>
        <dbReference type="Rhea" id="RHEA-COMP:9689"/>
        <dbReference type="ChEBI" id="CHEBI:15378"/>
        <dbReference type="ChEBI" id="CHEBI:30616"/>
        <dbReference type="ChEBI" id="CHEBI:33019"/>
        <dbReference type="ChEBI" id="CHEBI:57595"/>
        <dbReference type="ChEBI" id="CHEBI:78442"/>
        <dbReference type="ChEBI" id="CHEBI:78527"/>
        <dbReference type="ChEBI" id="CHEBI:456215"/>
        <dbReference type="EC" id="6.1.1.21"/>
    </reaction>
</comment>
<keyword evidence="5 9" id="KW-0067">ATP-binding</keyword>
<dbReference type="CDD" id="cd00859">
    <property type="entry name" value="HisRS_anticodon"/>
    <property type="match status" value="1"/>
</dbReference>
<organism evidence="12 13">
    <name type="scientific">Pelagicoccus enzymogenes</name>
    <dbReference type="NCBI Taxonomy" id="2773457"/>
    <lineage>
        <taxon>Bacteria</taxon>
        <taxon>Pseudomonadati</taxon>
        <taxon>Verrucomicrobiota</taxon>
        <taxon>Opitutia</taxon>
        <taxon>Puniceicoccales</taxon>
        <taxon>Pelagicoccaceae</taxon>
        <taxon>Pelagicoccus</taxon>
    </lineage>
</organism>
<keyword evidence="9" id="KW-0963">Cytoplasm</keyword>
<feature type="binding site" evidence="10">
    <location>
        <begin position="79"/>
        <end position="81"/>
    </location>
    <ligand>
        <name>L-histidine</name>
        <dbReference type="ChEBI" id="CHEBI:57595"/>
    </ligand>
</feature>
<dbReference type="Pfam" id="PF03129">
    <property type="entry name" value="HGTP_anticodon"/>
    <property type="match status" value="1"/>
</dbReference>
<keyword evidence="13" id="KW-1185">Reference proteome</keyword>
<dbReference type="HAMAP" id="MF_00127">
    <property type="entry name" value="His_tRNA_synth"/>
    <property type="match status" value="1"/>
</dbReference>
<evidence type="ECO:0000256" key="5">
    <source>
        <dbReference type="ARBA" id="ARBA00022840"/>
    </source>
</evidence>
<dbReference type="InterPro" id="IPR004516">
    <property type="entry name" value="HisRS/HisZ"/>
</dbReference>
<evidence type="ECO:0000313" key="12">
    <source>
        <dbReference type="EMBL" id="MBD5780180.1"/>
    </source>
</evidence>
<dbReference type="SUPFAM" id="SSF55681">
    <property type="entry name" value="Class II aaRS and biotin synthetases"/>
    <property type="match status" value="1"/>
</dbReference>
<comment type="subcellular location">
    <subcellularLocation>
        <location evidence="9">Cytoplasm</location>
    </subcellularLocation>
</comment>
<dbReference type="InterPro" id="IPR036621">
    <property type="entry name" value="Anticodon-bd_dom_sf"/>
</dbReference>
<dbReference type="GO" id="GO:0004821">
    <property type="term" value="F:histidine-tRNA ligase activity"/>
    <property type="evidence" value="ECO:0007669"/>
    <property type="project" value="UniProtKB-UniRule"/>
</dbReference>
<dbReference type="InterPro" id="IPR015807">
    <property type="entry name" value="His-tRNA-ligase"/>
</dbReference>
<dbReference type="PANTHER" id="PTHR43707:SF1">
    <property type="entry name" value="HISTIDINE--TRNA LIGASE, MITOCHONDRIAL-RELATED"/>
    <property type="match status" value="1"/>
</dbReference>
<name>A0A927II63_9BACT</name>
<dbReference type="InterPro" id="IPR045864">
    <property type="entry name" value="aa-tRNA-synth_II/BPL/LPL"/>
</dbReference>